<feature type="compositionally biased region" description="Low complexity" evidence="4">
    <location>
        <begin position="855"/>
        <end position="875"/>
    </location>
</feature>
<feature type="compositionally biased region" description="Polar residues" evidence="4">
    <location>
        <begin position="806"/>
        <end position="819"/>
    </location>
</feature>
<feature type="compositionally biased region" description="Acidic residues" evidence="4">
    <location>
        <begin position="309"/>
        <end position="318"/>
    </location>
</feature>
<evidence type="ECO:0000256" key="2">
    <source>
        <dbReference type="ARBA" id="ARBA00022490"/>
    </source>
</evidence>
<organism evidence="5 6">
    <name type="scientific">Clytia hemisphaerica</name>
    <dbReference type="NCBI Taxonomy" id="252671"/>
    <lineage>
        <taxon>Eukaryota</taxon>
        <taxon>Metazoa</taxon>
        <taxon>Cnidaria</taxon>
        <taxon>Hydrozoa</taxon>
        <taxon>Hydroidolina</taxon>
        <taxon>Leptothecata</taxon>
        <taxon>Obeliida</taxon>
        <taxon>Clytiidae</taxon>
        <taxon>Clytia</taxon>
    </lineage>
</organism>
<dbReference type="InterPro" id="IPR009060">
    <property type="entry name" value="UBA-like_sf"/>
</dbReference>
<feature type="region of interest" description="Disordered" evidence="4">
    <location>
        <begin position="375"/>
        <end position="422"/>
    </location>
</feature>
<feature type="compositionally biased region" description="Polar residues" evidence="4">
    <location>
        <begin position="1173"/>
        <end position="1182"/>
    </location>
</feature>
<proteinExistence type="predicted"/>
<dbReference type="GO" id="GO:0005737">
    <property type="term" value="C:cytoplasm"/>
    <property type="evidence" value="ECO:0007669"/>
    <property type="project" value="UniProtKB-SubCell"/>
</dbReference>
<dbReference type="Proteomes" id="UP000594262">
    <property type="component" value="Unplaced"/>
</dbReference>
<evidence type="ECO:0000256" key="4">
    <source>
        <dbReference type="SAM" id="MobiDB-lite"/>
    </source>
</evidence>
<feature type="region of interest" description="Disordered" evidence="4">
    <location>
        <begin position="1049"/>
        <end position="1121"/>
    </location>
</feature>
<feature type="region of interest" description="Disordered" evidence="4">
    <location>
        <begin position="1"/>
        <end position="22"/>
    </location>
</feature>
<feature type="compositionally biased region" description="Basic and acidic residues" evidence="4">
    <location>
        <begin position="145"/>
        <end position="178"/>
    </location>
</feature>
<feature type="region of interest" description="Disordered" evidence="4">
    <location>
        <begin position="526"/>
        <end position="669"/>
    </location>
</feature>
<feature type="compositionally biased region" description="Low complexity" evidence="4">
    <location>
        <begin position="831"/>
        <end position="845"/>
    </location>
</feature>
<feature type="compositionally biased region" description="Polar residues" evidence="4">
    <location>
        <begin position="647"/>
        <end position="669"/>
    </location>
</feature>
<keyword evidence="2" id="KW-0963">Cytoplasm</keyword>
<dbReference type="EnsemblMetazoa" id="CLYHEMT002877.1">
    <property type="protein sequence ID" value="CLYHEMP002877.1"/>
    <property type="gene ID" value="CLYHEMG002877"/>
</dbReference>
<dbReference type="PANTHER" id="PTHR16308:SF13">
    <property type="entry name" value="PROTEIN LINGERER"/>
    <property type="match status" value="1"/>
</dbReference>
<dbReference type="PANTHER" id="PTHR16308">
    <property type="entry name" value="UBIQUITIN ASSOCIATED PROTEIN 2-LIKE/LINGERER"/>
    <property type="match status" value="1"/>
</dbReference>
<feature type="compositionally biased region" description="Basic and acidic residues" evidence="4">
    <location>
        <begin position="106"/>
        <end position="124"/>
    </location>
</feature>
<feature type="region of interest" description="Disordered" evidence="4">
    <location>
        <begin position="1143"/>
        <end position="1182"/>
    </location>
</feature>
<dbReference type="SUPFAM" id="SSF46934">
    <property type="entry name" value="UBA-like"/>
    <property type="match status" value="1"/>
</dbReference>
<feature type="compositionally biased region" description="Polar residues" evidence="4">
    <location>
        <begin position="1064"/>
        <end position="1094"/>
    </location>
</feature>
<evidence type="ECO:0000313" key="5">
    <source>
        <dbReference type="EnsemblMetazoa" id="CLYHEMP002877.1"/>
    </source>
</evidence>
<evidence type="ECO:0000256" key="1">
    <source>
        <dbReference type="ARBA" id="ARBA00004496"/>
    </source>
</evidence>
<accession>A0A7M5TWL9</accession>
<feature type="compositionally biased region" description="Basic and acidic residues" evidence="4">
    <location>
        <begin position="336"/>
        <end position="350"/>
    </location>
</feature>
<feature type="compositionally biased region" description="Polar residues" evidence="4">
    <location>
        <begin position="1"/>
        <end position="17"/>
    </location>
</feature>
<protein>
    <submittedName>
        <fullName evidence="5">Uncharacterized protein</fullName>
    </submittedName>
</protein>
<evidence type="ECO:0000256" key="3">
    <source>
        <dbReference type="ARBA" id="ARBA00022553"/>
    </source>
</evidence>
<dbReference type="OrthoDB" id="5918007at2759"/>
<dbReference type="InterPro" id="IPR051833">
    <property type="entry name" value="TC-DDR_regulator"/>
</dbReference>
<feature type="region of interest" description="Disordered" evidence="4">
    <location>
        <begin position="760"/>
        <end position="881"/>
    </location>
</feature>
<feature type="region of interest" description="Disordered" evidence="4">
    <location>
        <begin position="452"/>
        <end position="495"/>
    </location>
</feature>
<dbReference type="GO" id="GO:0005634">
    <property type="term" value="C:nucleus"/>
    <property type="evidence" value="ECO:0007669"/>
    <property type="project" value="TreeGrafter"/>
</dbReference>
<feature type="compositionally biased region" description="Basic and acidic residues" evidence="4">
    <location>
        <begin position="298"/>
        <end position="308"/>
    </location>
</feature>
<name>A0A7M5TWL9_9CNID</name>
<reference evidence="5" key="1">
    <citation type="submission" date="2021-01" db="UniProtKB">
        <authorList>
            <consortium name="EnsemblMetazoa"/>
        </authorList>
    </citation>
    <scope>IDENTIFICATION</scope>
</reference>
<feature type="compositionally biased region" description="Low complexity" evidence="4">
    <location>
        <begin position="557"/>
        <end position="572"/>
    </location>
</feature>
<feature type="compositionally biased region" description="Low complexity" evidence="4">
    <location>
        <begin position="285"/>
        <end position="297"/>
    </location>
</feature>
<feature type="compositionally biased region" description="Polar residues" evidence="4">
    <location>
        <begin position="526"/>
        <end position="548"/>
    </location>
</feature>
<feature type="compositionally biased region" description="Polar residues" evidence="4">
    <location>
        <begin position="375"/>
        <end position="420"/>
    </location>
</feature>
<feature type="compositionally biased region" description="Gly residues" evidence="4">
    <location>
        <begin position="187"/>
        <end position="206"/>
    </location>
</feature>
<feature type="compositionally biased region" description="Polar residues" evidence="4">
    <location>
        <begin position="1108"/>
        <end position="1121"/>
    </location>
</feature>
<feature type="compositionally biased region" description="Polar residues" evidence="4">
    <location>
        <begin position="611"/>
        <end position="631"/>
    </location>
</feature>
<dbReference type="RefSeq" id="XP_066930272.1">
    <property type="nucleotide sequence ID" value="XM_067074171.1"/>
</dbReference>
<feature type="region of interest" description="Disordered" evidence="4">
    <location>
        <begin position="336"/>
        <end position="362"/>
    </location>
</feature>
<keyword evidence="3" id="KW-0597">Phosphoprotein</keyword>
<dbReference type="GeneID" id="136817838"/>
<comment type="subcellular location">
    <subcellularLocation>
        <location evidence="1">Cytoplasm</location>
    </subcellularLocation>
</comment>
<dbReference type="Gene3D" id="1.10.8.10">
    <property type="entry name" value="DNA helicase RuvA subunit, C-terminal domain"/>
    <property type="match status" value="1"/>
</dbReference>
<feature type="compositionally biased region" description="Basic and acidic residues" evidence="4">
    <location>
        <begin position="223"/>
        <end position="232"/>
    </location>
</feature>
<evidence type="ECO:0000313" key="6">
    <source>
        <dbReference type="Proteomes" id="UP000594262"/>
    </source>
</evidence>
<keyword evidence="6" id="KW-1185">Reference proteome</keyword>
<sequence length="1182" mass="127446">MKNKSAETTQNVLQKHSQATEEQLRVAKLSQMTKDSHEEEIKMVADITRKPLDIVSLALHDSNYDTSVAIQNIFEGKYEAEDEWQTKSTKRNKKSGPVLNNTTDFGNDKLDVIDIKDNDQKPNDIKNISRGGGTSGTKGRPSSHNRKDDRFSDDRRDGSEERSTDFSRDRMRGSDRGGRMRGRGRGGGRGASRGGRGGFGRGGAARGSGRPVRGAGRGGRGGRRGDGRREENGFGEPLGGGFGAPSSGFGEPSSGGFGDPAGRFGQPVKEETWDVDEKTEDWGLEDTTTSTTTANTETKLETDWSKDWGDEEMEELETTNEKVDSLFSHKLDWGHVNGKTEENSWADKEQPSNTLPAMDSGKYVPEQIDPAVISSIPTPASSAEATSYQPTNDISRYITNSAASNQFPSSQQEGGLTSSLNERDFTTLTESLQTSLSSLPIVSGITESHKLEQEQRDIAKSMTKIQQHQPIQKLLPGPSRKPLPKNSSQPVVMPRSAKMVHDVEEQFAGLEFGSGPVSPRLLKVANSSPAPYSSDLNNTESLEISATRQPIAILQEPTPMITPSTPPKSTITQPDLVSHPTILPNDTPPTPTIPTEPANPSQLPPSDPIDVTNSITSSLNAFQSLESSQNESKSHYLGSPGRGITHSMASDANQYSSASKLPASPTSTSSLDVFARHSGLGTSVTMAMDPKQKLSSYHDSPKAYSSVEKNSDKLLSENKQFLAEQQRALAALAEQQREHDVITEQRAAFAEQKALAQQKLLASQRSKDDTRPATDSLNNSLKETRPTDNRLGITESSPLQVKDSPSKNSTTSDASSYTSKGHPHRSNNTRSISSPPGLSSSVYTSNTSKNSELLSQAASSATNSTTKSQSKTSSAPPGMIHPNLMQYPGVQPGMLPYQQLHGYNNYEELLQLQQRAVHMPQSPYHYDVSTMYPTPTATATREGIAGYQGAETKFARASGDETTGLHQANAHVAAGNINAQHAQAYMNAAGQLPYGFTYAYQPGVMPGQAPGLYPAFTTPNVYLNQAGGGSKGVVGTQYQSQYTPQTFNSAKYSGSGNHDFKGNYHNSSSQTTLTKSGNPSVNSGNDSGQNNASFKGQGYNDGKAFLGTSPSSQPGMTLHGQNTHLNPYLLAQQQQQNSLLASQVSANQIGHQGSHDNRSGFSGSQQKREGKGSYQSYWSGSR</sequence>
<feature type="region of interest" description="Disordered" evidence="4">
    <location>
        <begin position="81"/>
        <end position="321"/>
    </location>
</feature>
<dbReference type="AlphaFoldDB" id="A0A7M5TWL9"/>
<dbReference type="EnsemblMetazoa" id="CLYHEMT002877.2">
    <property type="protein sequence ID" value="CLYHEMP002877.2"/>
    <property type="gene ID" value="CLYHEMG002877"/>
</dbReference>